<dbReference type="InterPro" id="IPR016181">
    <property type="entry name" value="Acyl_CoA_acyltransferase"/>
</dbReference>
<dbReference type="SUPFAM" id="SSF55729">
    <property type="entry name" value="Acyl-CoA N-acyltransferases (Nat)"/>
    <property type="match status" value="1"/>
</dbReference>
<dbReference type="EMBL" id="JACHGF010000002">
    <property type="protein sequence ID" value="MBB5283773.1"/>
    <property type="molecule type" value="Genomic_DNA"/>
</dbReference>
<dbReference type="AlphaFoldDB" id="A0A840TRB3"/>
<gene>
    <name evidence="2" type="ORF">HNQ92_001899</name>
</gene>
<name>A0A840TRB3_9BACT</name>
<comment type="caution">
    <text evidence="2">The sequence shown here is derived from an EMBL/GenBank/DDBJ whole genome shotgun (WGS) entry which is preliminary data.</text>
</comment>
<dbReference type="Proteomes" id="UP000557307">
    <property type="component" value="Unassembled WGS sequence"/>
</dbReference>
<dbReference type="Pfam" id="PF00583">
    <property type="entry name" value="Acetyltransf_1"/>
    <property type="match status" value="1"/>
</dbReference>
<dbReference type="PANTHER" id="PTHR43305">
    <property type="entry name" value="FAMILY N-ACETYLTRANSFERASE, PUTATIVE (AFU_ORTHOLOGUE AFUA_2G01380)-RELATED"/>
    <property type="match status" value="1"/>
</dbReference>
<protein>
    <submittedName>
        <fullName evidence="2">GNAT superfamily N-acetyltransferase</fullName>
    </submittedName>
</protein>
<dbReference type="PROSITE" id="PS51186">
    <property type="entry name" value="GNAT"/>
    <property type="match status" value="1"/>
</dbReference>
<dbReference type="Gene3D" id="3.40.630.30">
    <property type="match status" value="1"/>
</dbReference>
<dbReference type="CDD" id="cd04301">
    <property type="entry name" value="NAT_SF"/>
    <property type="match status" value="1"/>
</dbReference>
<sequence length="163" mass="18688">MTWTLQQATTPDHYRAAVELFKEYAASLDFGLDFQNFDDELEILPTMYGPPTGRLYLVALEDTYVGCVGLRRIENEYTCEIKRMYLRPDHRGLGIGKALLTKTLEVARQMGYKTIKLDTIGYKMPSAVGLYQAMGFRETAPYNYNPYEGVLYFEKELEPGPQT</sequence>
<dbReference type="GO" id="GO:0016747">
    <property type="term" value="F:acyltransferase activity, transferring groups other than amino-acyl groups"/>
    <property type="evidence" value="ECO:0007669"/>
    <property type="project" value="InterPro"/>
</dbReference>
<keyword evidence="3" id="KW-1185">Reference proteome</keyword>
<reference evidence="2 3" key="1">
    <citation type="submission" date="2020-08" db="EMBL/GenBank/DDBJ databases">
        <title>Genomic Encyclopedia of Type Strains, Phase IV (KMG-IV): sequencing the most valuable type-strain genomes for metagenomic binning, comparative biology and taxonomic classification.</title>
        <authorList>
            <person name="Goeker M."/>
        </authorList>
    </citation>
    <scope>NUCLEOTIDE SEQUENCE [LARGE SCALE GENOMIC DNA]</scope>
    <source>
        <strain evidence="2 3">DSM 105074</strain>
    </source>
</reference>
<evidence type="ECO:0000313" key="3">
    <source>
        <dbReference type="Proteomes" id="UP000557307"/>
    </source>
</evidence>
<proteinExistence type="predicted"/>
<accession>A0A840TRB3</accession>
<organism evidence="2 3">
    <name type="scientific">Rhabdobacter roseus</name>
    <dbReference type="NCBI Taxonomy" id="1655419"/>
    <lineage>
        <taxon>Bacteria</taxon>
        <taxon>Pseudomonadati</taxon>
        <taxon>Bacteroidota</taxon>
        <taxon>Cytophagia</taxon>
        <taxon>Cytophagales</taxon>
        <taxon>Cytophagaceae</taxon>
        <taxon>Rhabdobacter</taxon>
    </lineage>
</organism>
<dbReference type="RefSeq" id="WP_184173453.1">
    <property type="nucleotide sequence ID" value="NZ_JACHGF010000002.1"/>
</dbReference>
<keyword evidence="2" id="KW-0808">Transferase</keyword>
<evidence type="ECO:0000313" key="2">
    <source>
        <dbReference type="EMBL" id="MBB5283773.1"/>
    </source>
</evidence>
<dbReference type="InterPro" id="IPR000182">
    <property type="entry name" value="GNAT_dom"/>
</dbReference>
<evidence type="ECO:0000259" key="1">
    <source>
        <dbReference type="PROSITE" id="PS51186"/>
    </source>
</evidence>
<feature type="domain" description="N-acetyltransferase" evidence="1">
    <location>
        <begin position="1"/>
        <end position="158"/>
    </location>
</feature>
<dbReference type="InterPro" id="IPR052777">
    <property type="entry name" value="Acetyltransferase_Enz"/>
</dbReference>
<dbReference type="PANTHER" id="PTHR43305:SF1">
    <property type="entry name" value="FAMILY N-ACETYLTRANSFERASE, PUTATIVE (AFU_ORTHOLOGUE AFUA_2G01380)-RELATED"/>
    <property type="match status" value="1"/>
</dbReference>